<dbReference type="GO" id="GO:0000166">
    <property type="term" value="F:nucleotide binding"/>
    <property type="evidence" value="ECO:0007669"/>
    <property type="project" value="UniProtKB-KW"/>
</dbReference>
<dbReference type="InterPro" id="IPR020922">
    <property type="entry name" value="dITP/XTP_pyrophosphatase"/>
</dbReference>
<comment type="caution">
    <text evidence="12">The sequence shown here is derived from an EMBL/GenBank/DDBJ whole genome shotgun (WGS) entry which is preliminary data.</text>
</comment>
<dbReference type="PATRIC" id="fig|1430899.3.peg.429"/>
<feature type="binding site" evidence="10">
    <location>
        <begin position="152"/>
        <end position="155"/>
    </location>
    <ligand>
        <name>substrate</name>
    </ligand>
</feature>
<dbReference type="NCBIfam" id="NF011397">
    <property type="entry name" value="PRK14822.1"/>
    <property type="match status" value="1"/>
</dbReference>
<dbReference type="NCBIfam" id="TIGR00042">
    <property type="entry name" value="RdgB/HAM1 family non-canonical purine NTP pyrophosphatase"/>
    <property type="match status" value="1"/>
</dbReference>
<evidence type="ECO:0000256" key="9">
    <source>
        <dbReference type="ARBA" id="ARBA00052017"/>
    </source>
</evidence>
<keyword evidence="3 10" id="KW-0479">Metal-binding</keyword>
<comment type="catalytic activity">
    <reaction evidence="8 10">
        <text>dITP + H2O = dIMP + diphosphate + H(+)</text>
        <dbReference type="Rhea" id="RHEA:28342"/>
        <dbReference type="ChEBI" id="CHEBI:15377"/>
        <dbReference type="ChEBI" id="CHEBI:15378"/>
        <dbReference type="ChEBI" id="CHEBI:33019"/>
        <dbReference type="ChEBI" id="CHEBI:61194"/>
        <dbReference type="ChEBI" id="CHEBI:61382"/>
        <dbReference type="EC" id="3.6.1.66"/>
    </reaction>
</comment>
<dbReference type="GO" id="GO:0036220">
    <property type="term" value="F:ITP diphosphatase activity"/>
    <property type="evidence" value="ECO:0007669"/>
    <property type="project" value="UniProtKB-UniRule"/>
</dbReference>
<dbReference type="EMBL" id="AZHO01000005">
    <property type="protein sequence ID" value="KMT60998.1"/>
    <property type="molecule type" value="Genomic_DNA"/>
</dbReference>
<gene>
    <name evidence="12" type="ORF">X560_0418</name>
</gene>
<dbReference type="InterPro" id="IPR029001">
    <property type="entry name" value="ITPase-like_fam"/>
</dbReference>
<evidence type="ECO:0000256" key="6">
    <source>
        <dbReference type="ARBA" id="ARBA00022842"/>
    </source>
</evidence>
<comment type="function">
    <text evidence="10">Pyrophosphatase that catalyzes the hydrolysis of nucleoside triphosphates to their monophosphate derivatives, with a high preference for the non-canonical purine nucleotides XTP (xanthosine triphosphate), dITP (deoxyinosine triphosphate) and ITP. Seems to function as a house-cleaning enzyme that removes non-canonical purine nucleotides from the nucleotide pool, thus preventing their incorporation into DNA/RNA and avoiding chromosomal lesions.</text>
</comment>
<comment type="similarity">
    <text evidence="1 10 11">Belongs to the HAM1 NTPase family.</text>
</comment>
<proteinExistence type="inferred from homology"/>
<evidence type="ECO:0000256" key="3">
    <source>
        <dbReference type="ARBA" id="ARBA00022723"/>
    </source>
</evidence>
<evidence type="ECO:0000256" key="4">
    <source>
        <dbReference type="ARBA" id="ARBA00022741"/>
    </source>
</evidence>
<evidence type="ECO:0000256" key="7">
    <source>
        <dbReference type="ARBA" id="ARBA00023080"/>
    </source>
</evidence>
<comment type="catalytic activity">
    <reaction evidence="10">
        <text>ITP + H2O = IMP + diphosphate + H(+)</text>
        <dbReference type="Rhea" id="RHEA:29399"/>
        <dbReference type="ChEBI" id="CHEBI:15377"/>
        <dbReference type="ChEBI" id="CHEBI:15378"/>
        <dbReference type="ChEBI" id="CHEBI:33019"/>
        <dbReference type="ChEBI" id="CHEBI:58053"/>
        <dbReference type="ChEBI" id="CHEBI:61402"/>
        <dbReference type="EC" id="3.6.1.66"/>
    </reaction>
</comment>
<keyword evidence="7 10" id="KW-0546">Nucleotide metabolism</keyword>
<evidence type="ECO:0000256" key="1">
    <source>
        <dbReference type="ARBA" id="ARBA00008023"/>
    </source>
</evidence>
<feature type="binding site" evidence="10">
    <location>
        <position position="175"/>
    </location>
    <ligand>
        <name>substrate</name>
    </ligand>
</feature>
<protein>
    <recommendedName>
        <fullName evidence="10">dITP/XTP pyrophosphatase</fullName>
        <ecNumber evidence="10">3.6.1.66</ecNumber>
    </recommendedName>
    <alternativeName>
        <fullName evidence="10">Non-canonical purine NTP pyrophosphatase</fullName>
    </alternativeName>
    <alternativeName>
        <fullName evidence="10">Non-standard purine NTP pyrophosphatase</fullName>
    </alternativeName>
    <alternativeName>
        <fullName evidence="10">Nucleoside-triphosphate diphosphatase</fullName>
    </alternativeName>
    <alternativeName>
        <fullName evidence="10">Nucleoside-triphosphate pyrophosphatase</fullName>
        <shortName evidence="10">NTPase</shortName>
    </alternativeName>
</protein>
<evidence type="ECO:0000256" key="2">
    <source>
        <dbReference type="ARBA" id="ARBA00011738"/>
    </source>
</evidence>
<organism evidence="12 13">
    <name type="scientific">Listeria fleischmannii 1991</name>
    <dbReference type="NCBI Taxonomy" id="1430899"/>
    <lineage>
        <taxon>Bacteria</taxon>
        <taxon>Bacillati</taxon>
        <taxon>Bacillota</taxon>
        <taxon>Bacilli</taxon>
        <taxon>Bacillales</taxon>
        <taxon>Listeriaceae</taxon>
        <taxon>Listeria</taxon>
    </lineage>
</organism>
<dbReference type="HAMAP" id="MF_01405">
    <property type="entry name" value="Non_canon_purine_NTPase"/>
    <property type="match status" value="1"/>
</dbReference>
<dbReference type="SUPFAM" id="SSF52972">
    <property type="entry name" value="ITPase-like"/>
    <property type="match status" value="1"/>
</dbReference>
<dbReference type="PANTHER" id="PTHR11067">
    <property type="entry name" value="INOSINE TRIPHOSPHATE PYROPHOSPHATASE/HAM1 PROTEIN"/>
    <property type="match status" value="1"/>
</dbReference>
<keyword evidence="13" id="KW-1185">Reference proteome</keyword>
<dbReference type="FunFam" id="3.90.950.10:FF:000001">
    <property type="entry name" value="dITP/XTP pyrophosphatase"/>
    <property type="match status" value="1"/>
</dbReference>
<dbReference type="Proteomes" id="UP000052258">
    <property type="component" value="Unassembled WGS sequence"/>
</dbReference>
<dbReference type="CDD" id="cd00515">
    <property type="entry name" value="HAM1"/>
    <property type="match status" value="1"/>
</dbReference>
<dbReference type="GO" id="GO:0009117">
    <property type="term" value="P:nucleotide metabolic process"/>
    <property type="evidence" value="ECO:0007669"/>
    <property type="project" value="UniProtKB-KW"/>
</dbReference>
<dbReference type="GO" id="GO:0017111">
    <property type="term" value="F:ribonucleoside triphosphate phosphatase activity"/>
    <property type="evidence" value="ECO:0007669"/>
    <property type="project" value="InterPro"/>
</dbReference>
<dbReference type="GO" id="GO:0009146">
    <property type="term" value="P:purine nucleoside triphosphate catabolic process"/>
    <property type="evidence" value="ECO:0007669"/>
    <property type="project" value="UniProtKB-UniRule"/>
</dbReference>
<dbReference type="InterPro" id="IPR002637">
    <property type="entry name" value="RdgB/HAM1"/>
</dbReference>
<feature type="binding site" evidence="10">
    <location>
        <begin position="8"/>
        <end position="13"/>
    </location>
    <ligand>
        <name>substrate</name>
    </ligand>
</feature>
<dbReference type="GO" id="GO:0046872">
    <property type="term" value="F:metal ion binding"/>
    <property type="evidence" value="ECO:0007669"/>
    <property type="project" value="UniProtKB-KW"/>
</dbReference>
<reference evidence="12 13" key="1">
    <citation type="journal article" date="2015" name="Genome Biol. Evol.">
        <title>Comparative Genomics of Listeria Sensu Lato: Genus-Wide Differences in Evolutionary Dynamics and the Progressive Gain of Complex, Potentially Pathogenicity-Related Traits through Lateral Gene Transfer.</title>
        <authorList>
            <person name="Chiara M."/>
            <person name="Caruso M."/>
            <person name="D'Erchia A.M."/>
            <person name="Manzari C."/>
            <person name="Fraccalvieri R."/>
            <person name="Goffredo E."/>
            <person name="Latorre L."/>
            <person name="Miccolupo A."/>
            <person name="Padalino I."/>
            <person name="Santagada G."/>
            <person name="Chiocco D."/>
            <person name="Pesole G."/>
            <person name="Horner D.S."/>
            <person name="Parisi A."/>
        </authorList>
    </citation>
    <scope>NUCLEOTIDE SEQUENCE [LARGE SCALE GENOMIC DNA]</scope>
    <source>
        <strain evidence="12 13">1991</strain>
    </source>
</reference>
<feature type="active site" description="Proton acceptor" evidence="10">
    <location>
        <position position="70"/>
    </location>
</feature>
<sequence length="202" mass="22076">MRKLVIATGNVGKAQEFVGIFSQYDVEILTLKDFPEIGEIEETGTTFAENAALKAQTVAKILNTTVLADDSGLIVDALDGAPGIHSARYAGDHNDAKNNEKLLDELKDVPDEKRTARFHCTLAIATPHGEVDYFEGDCEGQIAHELSGENGFGYDPLFLLPDRGITMANLKPEEKNQISHRANAIKALGKNIEKVLEKIDKK</sequence>
<name>A0A0J8GJS2_9LIST</name>
<dbReference type="PANTHER" id="PTHR11067:SF9">
    <property type="entry name" value="INOSINE TRIPHOSPHATE PYROPHOSPHATASE"/>
    <property type="match status" value="1"/>
</dbReference>
<feature type="binding site" evidence="10">
    <location>
        <position position="41"/>
    </location>
    <ligand>
        <name>Mg(2+)</name>
        <dbReference type="ChEBI" id="CHEBI:18420"/>
    </ligand>
</feature>
<feature type="binding site" evidence="10">
    <location>
        <begin position="180"/>
        <end position="181"/>
    </location>
    <ligand>
        <name>substrate</name>
    </ligand>
</feature>
<dbReference type="GO" id="GO:0036222">
    <property type="term" value="F:XTP diphosphatase activity"/>
    <property type="evidence" value="ECO:0007669"/>
    <property type="project" value="UniProtKB-UniRule"/>
</dbReference>
<dbReference type="Gene3D" id="3.90.950.10">
    <property type="match status" value="1"/>
</dbReference>
<dbReference type="AlphaFoldDB" id="A0A0J8GJS2"/>
<keyword evidence="5 10" id="KW-0378">Hydrolase</keyword>
<feature type="binding site" evidence="10">
    <location>
        <position position="70"/>
    </location>
    <ligand>
        <name>Mg(2+)</name>
        <dbReference type="ChEBI" id="CHEBI:18420"/>
    </ligand>
</feature>
<dbReference type="GO" id="GO:0005829">
    <property type="term" value="C:cytosol"/>
    <property type="evidence" value="ECO:0007669"/>
    <property type="project" value="TreeGrafter"/>
</dbReference>
<dbReference type="Pfam" id="PF01725">
    <property type="entry name" value="Ham1p_like"/>
    <property type="match status" value="1"/>
</dbReference>
<comment type="cofactor">
    <cofactor evidence="10">
        <name>Mg(2+)</name>
        <dbReference type="ChEBI" id="CHEBI:18420"/>
    </cofactor>
    <text evidence="10">Binds 1 Mg(2+) ion per subunit.</text>
</comment>
<evidence type="ECO:0000313" key="12">
    <source>
        <dbReference type="EMBL" id="KMT60998.1"/>
    </source>
</evidence>
<feature type="binding site" evidence="10">
    <location>
        <position position="71"/>
    </location>
    <ligand>
        <name>substrate</name>
    </ligand>
</feature>
<dbReference type="OrthoDB" id="9807456at2"/>
<comment type="subunit">
    <text evidence="2 10">Homodimer.</text>
</comment>
<evidence type="ECO:0000256" key="5">
    <source>
        <dbReference type="ARBA" id="ARBA00022801"/>
    </source>
</evidence>
<keyword evidence="4 10" id="KW-0547">Nucleotide-binding</keyword>
<evidence type="ECO:0000256" key="11">
    <source>
        <dbReference type="RuleBase" id="RU003781"/>
    </source>
</evidence>
<evidence type="ECO:0000313" key="13">
    <source>
        <dbReference type="Proteomes" id="UP000052258"/>
    </source>
</evidence>
<comment type="catalytic activity">
    <reaction evidence="9 10">
        <text>XTP + H2O = XMP + diphosphate + H(+)</text>
        <dbReference type="Rhea" id="RHEA:28610"/>
        <dbReference type="ChEBI" id="CHEBI:15377"/>
        <dbReference type="ChEBI" id="CHEBI:15378"/>
        <dbReference type="ChEBI" id="CHEBI:33019"/>
        <dbReference type="ChEBI" id="CHEBI:57464"/>
        <dbReference type="ChEBI" id="CHEBI:61314"/>
        <dbReference type="EC" id="3.6.1.66"/>
    </reaction>
</comment>
<accession>A0A0J8GJS2</accession>
<dbReference type="RefSeq" id="WP_007475928.1">
    <property type="nucleotide sequence ID" value="NZ_KQ130610.1"/>
</dbReference>
<keyword evidence="6 10" id="KW-0460">Magnesium</keyword>
<evidence type="ECO:0000256" key="8">
    <source>
        <dbReference type="ARBA" id="ARBA00051875"/>
    </source>
</evidence>
<evidence type="ECO:0000256" key="10">
    <source>
        <dbReference type="HAMAP-Rule" id="MF_01405"/>
    </source>
</evidence>
<dbReference type="GO" id="GO:0035870">
    <property type="term" value="F:dITP diphosphatase activity"/>
    <property type="evidence" value="ECO:0007669"/>
    <property type="project" value="UniProtKB-UniRule"/>
</dbReference>
<dbReference type="EC" id="3.6.1.66" evidence="10"/>